<organism evidence="1">
    <name type="scientific">Megaviridae environmental sample</name>
    <dbReference type="NCBI Taxonomy" id="1737588"/>
    <lineage>
        <taxon>Viruses</taxon>
        <taxon>Varidnaviria</taxon>
        <taxon>Bamfordvirae</taxon>
        <taxon>Nucleocytoviricota</taxon>
        <taxon>Megaviricetes</taxon>
        <taxon>Imitervirales</taxon>
        <taxon>Mimiviridae</taxon>
        <taxon>environmental samples</taxon>
    </lineage>
</organism>
<proteinExistence type="predicted"/>
<name>A0A5J6VMX7_9VIRU</name>
<dbReference type="EMBL" id="MN448291">
    <property type="protein sequence ID" value="QFG74784.1"/>
    <property type="molecule type" value="Genomic_DNA"/>
</dbReference>
<reference evidence="1" key="1">
    <citation type="journal article" date="2019" name="Philos. Trans. R. Soc. Lond., B, Biol. Sci.">
        <title>Targeted metagenomic recovery of four divergent viruses reveals shared and distinctive characteristics of giant viruses of marine eukaryotes.</title>
        <authorList>
            <person name="Needham D.M."/>
            <person name="Poirier C."/>
            <person name="Hehenberger E."/>
            <person name="Jimenez V."/>
            <person name="Swalwell J.E."/>
            <person name="Santoro A.E."/>
            <person name="Worden A.Z."/>
        </authorList>
    </citation>
    <scope>NUCLEOTIDE SEQUENCE</scope>
    <source>
        <strain evidence="1">OPacV-421</strain>
    </source>
</reference>
<dbReference type="Gene3D" id="2.30.130.30">
    <property type="entry name" value="Hypothetical protein"/>
    <property type="match status" value="1"/>
</dbReference>
<protein>
    <submittedName>
        <fullName evidence="1">Uncharacterized protein</fullName>
    </submittedName>
</protein>
<evidence type="ECO:0000313" key="1">
    <source>
        <dbReference type="EMBL" id="QFG74784.1"/>
    </source>
</evidence>
<accession>A0A5J6VMX7</accession>
<sequence length="176" mass="21467">MIKYHVYVFIRMNKAFSQLYYYYERYILTNPLSFKTDKSRLTDKSLYIKHMSTFQHLRTGKKKEEIRCLFPSVIGPLSLFQKRYNGVCKDMRIGDIIQVRHKKCVLYMFIYGMKIYKDTDIRKVLEEKDYKKIVPDAENVEQAIERYTNNCYKKKLTTYNKFYYIINIELLPIFYL</sequence>